<dbReference type="Pfam" id="PF13175">
    <property type="entry name" value="AAA_15"/>
    <property type="match status" value="1"/>
</dbReference>
<dbReference type="EMBL" id="JAEHFV010000009">
    <property type="protein sequence ID" value="MBK0371160.1"/>
    <property type="molecule type" value="Genomic_DNA"/>
</dbReference>
<gene>
    <name evidence="2" type="ORF">I5M07_15115</name>
</gene>
<comment type="caution">
    <text evidence="2">The sequence shown here is derived from an EMBL/GenBank/DDBJ whole genome shotgun (WGS) entry which is preliminary data.</text>
</comment>
<sequence>MGFKLIAIRPLENCGSKFLKNLNVNRIYKFYENYEFYNSDLRIDNIPENDIYWDINNIKSINNLPENFFSNKINVSAIIGKNGSGKSSIIDLFIASINQISFNLKNRGLLNSTAELISASVDEESKIHCEIFYEIDNFFFIILIDDESFTFKNLNDVIDFDFEKFFYSEVISYSVYAFNSWEIGDWIDNLFHKNDSYQIPIVINPKRESKQDGLAGIIDINNESYLLQQRLLSIVLSDLEFKITDNLSSQYLKLIFKNSKHYFIIDNNLNGREYDDEKDIKDDFYKILNSDFALNFKKNNSTIPSALYRDLNNVLTKFKLRFNIEKINISDVQYKLDIYILYKIISICEKYVSYDKFIVEYPKNNKKKHYTIDIESFLNKIENSQSHIVFKLKQIVNFIKNYELIWSKYIQKELININELSKVLNKKVDKQNTIIELLPPAIFQTKLFSKNKIDLLDRISSGERQLIHSLSTVLYHLTNLNSVENDEILVKFKYVNIILDEIELYFHPEFQKKFIKRLIDEINNIKLRNIKGINILIISHSPFILSDIPKQNVLFLEKGSPVDLEKFKHTNTFGANFSDLLTESFFISEGLIGDYAKHKINDTISWLNVNLEKKRNNIQITHLSVEQEEHKKVIEIIDQPIIKSKLIEMYSEIFGIQERINYLEAEKIRIEEELKKLEAEKM</sequence>
<keyword evidence="3" id="KW-1185">Reference proteome</keyword>
<evidence type="ECO:0000313" key="2">
    <source>
        <dbReference type="EMBL" id="MBK0371160.1"/>
    </source>
</evidence>
<reference evidence="2" key="1">
    <citation type="submission" date="2020-12" db="EMBL/GenBank/DDBJ databases">
        <title>Bacterial novel species Flavobacterium sp. SE-1-e isolated from soil.</title>
        <authorList>
            <person name="Jung H.-Y."/>
        </authorList>
    </citation>
    <scope>NUCLEOTIDE SEQUENCE</scope>
    <source>
        <strain evidence="2">SE-1-e</strain>
    </source>
</reference>
<evidence type="ECO:0000259" key="1">
    <source>
        <dbReference type="Pfam" id="PF13175"/>
    </source>
</evidence>
<evidence type="ECO:0000313" key="3">
    <source>
        <dbReference type="Proteomes" id="UP000609172"/>
    </source>
</evidence>
<protein>
    <recommendedName>
        <fullName evidence="1">Endonuclease GajA/Old nuclease/RecF-like AAA domain-containing protein</fullName>
    </recommendedName>
</protein>
<dbReference type="RefSeq" id="WP_200107285.1">
    <property type="nucleotide sequence ID" value="NZ_JAEHFV010000009.1"/>
</dbReference>
<dbReference type="Proteomes" id="UP000609172">
    <property type="component" value="Unassembled WGS sequence"/>
</dbReference>
<dbReference type="InterPro" id="IPR027417">
    <property type="entry name" value="P-loop_NTPase"/>
</dbReference>
<dbReference type="AlphaFoldDB" id="A0A934UL58"/>
<organism evidence="2 3">
    <name type="scientific">Flavobacterium agrisoli</name>
    <dbReference type="NCBI Taxonomy" id="2793066"/>
    <lineage>
        <taxon>Bacteria</taxon>
        <taxon>Pseudomonadati</taxon>
        <taxon>Bacteroidota</taxon>
        <taxon>Flavobacteriia</taxon>
        <taxon>Flavobacteriales</taxon>
        <taxon>Flavobacteriaceae</taxon>
        <taxon>Flavobacterium</taxon>
    </lineage>
</organism>
<name>A0A934UL58_9FLAO</name>
<dbReference type="SUPFAM" id="SSF52540">
    <property type="entry name" value="P-loop containing nucleoside triphosphate hydrolases"/>
    <property type="match status" value="1"/>
</dbReference>
<proteinExistence type="predicted"/>
<dbReference type="Gene3D" id="3.40.50.300">
    <property type="entry name" value="P-loop containing nucleotide triphosphate hydrolases"/>
    <property type="match status" value="1"/>
</dbReference>
<accession>A0A934UL58</accession>
<dbReference type="InterPro" id="IPR041685">
    <property type="entry name" value="AAA_GajA/Old/RecF-like"/>
</dbReference>
<feature type="domain" description="Endonuclease GajA/Old nuclease/RecF-like AAA" evidence="1">
    <location>
        <begin position="55"/>
        <end position="544"/>
    </location>
</feature>